<comment type="similarity">
    <text evidence="4">Belongs to the cytochrome P450 family.</text>
</comment>
<keyword evidence="9" id="KW-0560">Oxidoreductase</keyword>
<dbReference type="GO" id="GO:0020037">
    <property type="term" value="F:heme binding"/>
    <property type="evidence" value="ECO:0007669"/>
    <property type="project" value="InterPro"/>
</dbReference>
<comment type="cofactor">
    <cofactor evidence="1">
        <name>heme</name>
        <dbReference type="ChEBI" id="CHEBI:30413"/>
    </cofactor>
</comment>
<keyword evidence="10" id="KW-0408">Iron</keyword>
<keyword evidence="6 13" id="KW-0812">Transmembrane</keyword>
<dbReference type="InterPro" id="IPR036396">
    <property type="entry name" value="Cyt_P450_sf"/>
</dbReference>
<sequence length="533" mass="60815">MQAFSYLFGLFVMVYACARLLLCRRSLRRVRGPPRPSFLLGHEWLIRNREDMGDLEMAWYQQYGGAYRVGGCFGANVLVISDPKALQYIFHTSGYRYPKSPEEDRTKYSTRVLLILMRRTSGEIHQRQRKILGPAFSTSQLRQFLVVFQSAASKLVEKMKDSTQTGKVLDIYEWTTKTSLDIIGKTSFRYEFNAMDAMDEQQTELESALHNMLGESQMWPSSAELLYLSLWRLLPDWSLSLLQRVSTRGTQRLVRFRATAGKTAQEIFQKQVSVLANGDHPSEKNIIDVLALSHLTEDPKRKMTEEEIYAQFATFIMAGHDTTALTAAWVLYELARNPIDQAKIREEILQIKANNDRTLSSNDYDSMPTLNAAIKETLRLHPLNHVLHRIAAKDDIIPLGEPIATTDGTIAYEVPVSKGQIVTASVYTYNRLPSVWGDDAEQWNPQRFLRPQEREQVSLGVFSNLSQYWCLLSSIMEIQALVTELLGTFEFGLLEEDFVMLQSPGQRAVFPLVQGRIHEGVQIPLRVTISKSE</sequence>
<comment type="subcellular location">
    <subcellularLocation>
        <location evidence="2">Membrane</location>
    </subcellularLocation>
</comment>
<dbReference type="InterPro" id="IPR002403">
    <property type="entry name" value="Cyt_P450_E_grp-IV"/>
</dbReference>
<dbReference type="Proteomes" id="UP000218334">
    <property type="component" value="Unassembled WGS sequence"/>
</dbReference>
<dbReference type="SUPFAM" id="SSF48264">
    <property type="entry name" value="Cytochrome P450"/>
    <property type="match status" value="1"/>
</dbReference>
<dbReference type="PRINTS" id="PR00465">
    <property type="entry name" value="EP450IV"/>
</dbReference>
<evidence type="ECO:0000256" key="4">
    <source>
        <dbReference type="ARBA" id="ARBA00010617"/>
    </source>
</evidence>
<comment type="pathway">
    <text evidence="3">Secondary metabolite biosynthesis; terpenoid biosynthesis.</text>
</comment>
<name>A0A2H3BH24_9AGAR</name>
<evidence type="ECO:0000256" key="10">
    <source>
        <dbReference type="ARBA" id="ARBA00023004"/>
    </source>
</evidence>
<keyword evidence="12 13" id="KW-0472">Membrane</keyword>
<accession>A0A2H3BH24</accession>
<dbReference type="InterPro" id="IPR001128">
    <property type="entry name" value="Cyt_P450"/>
</dbReference>
<dbReference type="GO" id="GO:0005506">
    <property type="term" value="F:iron ion binding"/>
    <property type="evidence" value="ECO:0007669"/>
    <property type="project" value="InterPro"/>
</dbReference>
<dbReference type="Gene3D" id="1.10.630.10">
    <property type="entry name" value="Cytochrome P450"/>
    <property type="match status" value="1"/>
</dbReference>
<dbReference type="PANTHER" id="PTHR24305">
    <property type="entry name" value="CYTOCHROME P450"/>
    <property type="match status" value="1"/>
</dbReference>
<protein>
    <submittedName>
        <fullName evidence="14">Cytochrome P450</fullName>
    </submittedName>
</protein>
<keyword evidence="7" id="KW-0479">Metal-binding</keyword>
<reference evidence="15" key="1">
    <citation type="journal article" date="2017" name="Nat. Ecol. Evol.">
        <title>Genome expansion and lineage-specific genetic innovations in the forest pathogenic fungi Armillaria.</title>
        <authorList>
            <person name="Sipos G."/>
            <person name="Prasanna A.N."/>
            <person name="Walter M.C."/>
            <person name="O'Connor E."/>
            <person name="Balint B."/>
            <person name="Krizsan K."/>
            <person name="Kiss B."/>
            <person name="Hess J."/>
            <person name="Varga T."/>
            <person name="Slot J."/>
            <person name="Riley R."/>
            <person name="Boka B."/>
            <person name="Rigling D."/>
            <person name="Barry K."/>
            <person name="Lee J."/>
            <person name="Mihaltcheva S."/>
            <person name="LaButti K."/>
            <person name="Lipzen A."/>
            <person name="Waldron R."/>
            <person name="Moloney N.M."/>
            <person name="Sperisen C."/>
            <person name="Kredics L."/>
            <person name="Vagvoelgyi C."/>
            <person name="Patrignani A."/>
            <person name="Fitzpatrick D."/>
            <person name="Nagy I."/>
            <person name="Doyle S."/>
            <person name="Anderson J.B."/>
            <person name="Grigoriev I.V."/>
            <person name="Gueldener U."/>
            <person name="Muensterkoetter M."/>
            <person name="Nagy L.G."/>
        </authorList>
    </citation>
    <scope>NUCLEOTIDE SEQUENCE [LARGE SCALE GENOMIC DNA]</scope>
    <source>
        <strain evidence="15">28-4</strain>
    </source>
</reference>
<dbReference type="PRINTS" id="PR00385">
    <property type="entry name" value="P450"/>
</dbReference>
<keyword evidence="11" id="KW-0503">Monooxygenase</keyword>
<evidence type="ECO:0000256" key="2">
    <source>
        <dbReference type="ARBA" id="ARBA00004370"/>
    </source>
</evidence>
<proteinExistence type="inferred from homology"/>
<dbReference type="InterPro" id="IPR050121">
    <property type="entry name" value="Cytochrome_P450_monoxygenase"/>
</dbReference>
<dbReference type="GO" id="GO:0016020">
    <property type="term" value="C:membrane"/>
    <property type="evidence" value="ECO:0007669"/>
    <property type="project" value="UniProtKB-SubCell"/>
</dbReference>
<evidence type="ECO:0000256" key="5">
    <source>
        <dbReference type="ARBA" id="ARBA00022617"/>
    </source>
</evidence>
<evidence type="ECO:0000256" key="12">
    <source>
        <dbReference type="ARBA" id="ARBA00023136"/>
    </source>
</evidence>
<dbReference type="AlphaFoldDB" id="A0A2H3BH24"/>
<evidence type="ECO:0000256" key="8">
    <source>
        <dbReference type="ARBA" id="ARBA00022989"/>
    </source>
</evidence>
<dbReference type="EMBL" id="KZ293427">
    <property type="protein sequence ID" value="PBK70171.1"/>
    <property type="molecule type" value="Genomic_DNA"/>
</dbReference>
<evidence type="ECO:0000313" key="15">
    <source>
        <dbReference type="Proteomes" id="UP000218334"/>
    </source>
</evidence>
<keyword evidence="8 13" id="KW-1133">Transmembrane helix</keyword>
<evidence type="ECO:0000256" key="6">
    <source>
        <dbReference type="ARBA" id="ARBA00022692"/>
    </source>
</evidence>
<keyword evidence="5" id="KW-0349">Heme</keyword>
<dbReference type="STRING" id="1076256.A0A2H3BH24"/>
<keyword evidence="15" id="KW-1185">Reference proteome</keyword>
<organism evidence="14 15">
    <name type="scientific">Armillaria solidipes</name>
    <dbReference type="NCBI Taxonomy" id="1076256"/>
    <lineage>
        <taxon>Eukaryota</taxon>
        <taxon>Fungi</taxon>
        <taxon>Dikarya</taxon>
        <taxon>Basidiomycota</taxon>
        <taxon>Agaricomycotina</taxon>
        <taxon>Agaricomycetes</taxon>
        <taxon>Agaricomycetidae</taxon>
        <taxon>Agaricales</taxon>
        <taxon>Marasmiineae</taxon>
        <taxon>Physalacriaceae</taxon>
        <taxon>Armillaria</taxon>
    </lineage>
</organism>
<feature type="transmembrane region" description="Helical" evidence="13">
    <location>
        <begin position="6"/>
        <end position="22"/>
    </location>
</feature>
<evidence type="ECO:0000313" key="14">
    <source>
        <dbReference type="EMBL" id="PBK70171.1"/>
    </source>
</evidence>
<evidence type="ECO:0000256" key="7">
    <source>
        <dbReference type="ARBA" id="ARBA00022723"/>
    </source>
</evidence>
<dbReference type="GO" id="GO:0016705">
    <property type="term" value="F:oxidoreductase activity, acting on paired donors, with incorporation or reduction of molecular oxygen"/>
    <property type="evidence" value="ECO:0007669"/>
    <property type="project" value="InterPro"/>
</dbReference>
<evidence type="ECO:0000256" key="1">
    <source>
        <dbReference type="ARBA" id="ARBA00001971"/>
    </source>
</evidence>
<dbReference type="Pfam" id="PF00067">
    <property type="entry name" value="p450"/>
    <property type="match status" value="1"/>
</dbReference>
<dbReference type="PANTHER" id="PTHR24305:SF166">
    <property type="entry name" value="CYTOCHROME P450 12A4, MITOCHONDRIAL-RELATED"/>
    <property type="match status" value="1"/>
</dbReference>
<dbReference type="GO" id="GO:0004497">
    <property type="term" value="F:monooxygenase activity"/>
    <property type="evidence" value="ECO:0007669"/>
    <property type="project" value="UniProtKB-KW"/>
</dbReference>
<evidence type="ECO:0000256" key="11">
    <source>
        <dbReference type="ARBA" id="ARBA00023033"/>
    </source>
</evidence>
<evidence type="ECO:0000256" key="9">
    <source>
        <dbReference type="ARBA" id="ARBA00023002"/>
    </source>
</evidence>
<gene>
    <name evidence="14" type="ORF">ARMSODRAFT_935210</name>
</gene>
<evidence type="ECO:0000256" key="13">
    <source>
        <dbReference type="SAM" id="Phobius"/>
    </source>
</evidence>
<evidence type="ECO:0000256" key="3">
    <source>
        <dbReference type="ARBA" id="ARBA00004721"/>
    </source>
</evidence>